<name>A0A1D1UX57_RAMVA</name>
<comment type="caution">
    <text evidence="2">The sequence shown here is derived from an EMBL/GenBank/DDBJ whole genome shotgun (WGS) entry which is preliminary data.</text>
</comment>
<dbReference type="AlphaFoldDB" id="A0A1D1UX57"/>
<protein>
    <recommendedName>
        <fullName evidence="4">WAP domain-containing protein</fullName>
    </recommendedName>
</protein>
<gene>
    <name evidence="2" type="primary">RvY_06025</name>
    <name evidence="2" type="synonym">RvY_06025.1</name>
    <name evidence="2" type="ORF">RvY_06025-1</name>
</gene>
<evidence type="ECO:0000313" key="3">
    <source>
        <dbReference type="Proteomes" id="UP000186922"/>
    </source>
</evidence>
<dbReference type="EMBL" id="BDGG01000002">
    <property type="protein sequence ID" value="GAU94204.1"/>
    <property type="molecule type" value="Genomic_DNA"/>
</dbReference>
<feature type="signal peptide" evidence="1">
    <location>
        <begin position="1"/>
        <end position="22"/>
    </location>
</feature>
<keyword evidence="1" id="KW-0732">Signal</keyword>
<keyword evidence="3" id="KW-1185">Reference proteome</keyword>
<proteinExistence type="predicted"/>
<evidence type="ECO:0000256" key="1">
    <source>
        <dbReference type="SAM" id="SignalP"/>
    </source>
</evidence>
<reference evidence="2 3" key="1">
    <citation type="journal article" date="2016" name="Nat. Commun.">
        <title>Extremotolerant tardigrade genome and improved radiotolerance of human cultured cells by tardigrade-unique protein.</title>
        <authorList>
            <person name="Hashimoto T."/>
            <person name="Horikawa D.D."/>
            <person name="Saito Y."/>
            <person name="Kuwahara H."/>
            <person name="Kozuka-Hata H."/>
            <person name="Shin-I T."/>
            <person name="Minakuchi Y."/>
            <person name="Ohishi K."/>
            <person name="Motoyama A."/>
            <person name="Aizu T."/>
            <person name="Enomoto A."/>
            <person name="Kondo K."/>
            <person name="Tanaka S."/>
            <person name="Hara Y."/>
            <person name="Koshikawa S."/>
            <person name="Sagara H."/>
            <person name="Miura T."/>
            <person name="Yokobori S."/>
            <person name="Miyagawa K."/>
            <person name="Suzuki Y."/>
            <person name="Kubo T."/>
            <person name="Oyama M."/>
            <person name="Kohara Y."/>
            <person name="Fujiyama A."/>
            <person name="Arakawa K."/>
            <person name="Katayama T."/>
            <person name="Toyoda A."/>
            <person name="Kunieda T."/>
        </authorList>
    </citation>
    <scope>NUCLEOTIDE SEQUENCE [LARGE SCALE GENOMIC DNA]</scope>
    <source>
        <strain evidence="2 3">YOKOZUNA-1</strain>
    </source>
</reference>
<evidence type="ECO:0008006" key="4">
    <source>
        <dbReference type="Google" id="ProtNLM"/>
    </source>
</evidence>
<organism evidence="2 3">
    <name type="scientific">Ramazzottius varieornatus</name>
    <name type="common">Water bear</name>
    <name type="synonym">Tardigrade</name>
    <dbReference type="NCBI Taxonomy" id="947166"/>
    <lineage>
        <taxon>Eukaryota</taxon>
        <taxon>Metazoa</taxon>
        <taxon>Ecdysozoa</taxon>
        <taxon>Tardigrada</taxon>
        <taxon>Eutardigrada</taxon>
        <taxon>Parachela</taxon>
        <taxon>Hypsibioidea</taxon>
        <taxon>Ramazzottiidae</taxon>
        <taxon>Ramazzottius</taxon>
    </lineage>
</organism>
<evidence type="ECO:0000313" key="2">
    <source>
        <dbReference type="EMBL" id="GAU94204.1"/>
    </source>
</evidence>
<feature type="chain" id="PRO_5008897737" description="WAP domain-containing protein" evidence="1">
    <location>
        <begin position="23"/>
        <end position="106"/>
    </location>
</feature>
<dbReference type="Proteomes" id="UP000186922">
    <property type="component" value="Unassembled WGS sequence"/>
</dbReference>
<accession>A0A1D1UX57</accession>
<sequence>MGYSSSLGYYFVIGLVLGCCVCSHEGRTYKLPEKRSGLCPQPNCAMNVNCAPSYDCCDFGGSMFCVPAPCPPTAFCRKDSDCGPEEDKCCPTTSGRKVCAHAVFVV</sequence>